<dbReference type="RefSeq" id="WP_074257384.1">
    <property type="nucleotide sequence ID" value="NZ_FSRL01000001.1"/>
</dbReference>
<sequence>MAPLALRALIFGLYAALAYAMFFLVPSDTNVLWLALWFALGLGFAGQLVFDWRRSLGFWVVVGRTSLALLVIAAALVLLWVETVICVAMILPIAILVAVAGIALTRLLLERFESRNRLCAALLALPLVLPVIDMPAPGIEEVISVTTVVTIAAPVAEVRALAENVSDIAADERPWTLTHNVLRAPRPLSATTRNGIRHARWTKGVRFEEHLLPGPDLAWRFAFPEPGLMRALDPRISPTGPEVVMLEGRYVFEPSGPAGTRVSLTTTYRLDTPINPYLKPWGHLLLNDMHNAVLHVIAKRAEAAS</sequence>
<keyword evidence="1" id="KW-1133">Transmembrane helix</keyword>
<dbReference type="SUPFAM" id="SSF55961">
    <property type="entry name" value="Bet v1-like"/>
    <property type="match status" value="1"/>
</dbReference>
<feature type="transmembrane region" description="Helical" evidence="1">
    <location>
        <begin position="57"/>
        <end position="81"/>
    </location>
</feature>
<evidence type="ECO:0008006" key="4">
    <source>
        <dbReference type="Google" id="ProtNLM"/>
    </source>
</evidence>
<dbReference type="Gene3D" id="3.30.530.20">
    <property type="match status" value="1"/>
</dbReference>
<evidence type="ECO:0000313" key="2">
    <source>
        <dbReference type="EMBL" id="SIO20541.1"/>
    </source>
</evidence>
<reference evidence="3" key="1">
    <citation type="submission" date="2016-11" db="EMBL/GenBank/DDBJ databases">
        <authorList>
            <person name="Varghese N."/>
            <person name="Submissions S."/>
        </authorList>
    </citation>
    <scope>NUCLEOTIDE SEQUENCE [LARGE SCALE GENOMIC DNA]</scope>
    <source>
        <strain evidence="3">DSM 29440</strain>
    </source>
</reference>
<organism evidence="2 3">
    <name type="scientific">Vannielia litorea</name>
    <dbReference type="NCBI Taxonomy" id="1217970"/>
    <lineage>
        <taxon>Bacteria</taxon>
        <taxon>Pseudomonadati</taxon>
        <taxon>Pseudomonadota</taxon>
        <taxon>Alphaproteobacteria</taxon>
        <taxon>Rhodobacterales</taxon>
        <taxon>Paracoccaceae</taxon>
        <taxon>Vannielia</taxon>
    </lineage>
</organism>
<dbReference type="OrthoDB" id="315686at2"/>
<feature type="transmembrane region" description="Helical" evidence="1">
    <location>
        <begin position="87"/>
        <end position="109"/>
    </location>
</feature>
<dbReference type="Proteomes" id="UP000184932">
    <property type="component" value="Unassembled WGS sequence"/>
</dbReference>
<keyword evidence="3" id="KW-1185">Reference proteome</keyword>
<evidence type="ECO:0000313" key="3">
    <source>
        <dbReference type="Proteomes" id="UP000184932"/>
    </source>
</evidence>
<dbReference type="STRING" id="1217970.SAMN05444002_3483"/>
<proteinExistence type="predicted"/>
<evidence type="ECO:0000256" key="1">
    <source>
        <dbReference type="SAM" id="Phobius"/>
    </source>
</evidence>
<accession>A0A1N6HL94</accession>
<feature type="transmembrane region" description="Helical" evidence="1">
    <location>
        <begin position="7"/>
        <end position="25"/>
    </location>
</feature>
<name>A0A1N6HL94_9RHOB</name>
<gene>
    <name evidence="2" type="ORF">SAMN05444002_3483</name>
</gene>
<feature type="transmembrane region" description="Helical" evidence="1">
    <location>
        <begin position="31"/>
        <end position="50"/>
    </location>
</feature>
<protein>
    <recommendedName>
        <fullName evidence="4">Polyketide cyclase / dehydrase and lipid transport</fullName>
    </recommendedName>
</protein>
<dbReference type="AlphaFoldDB" id="A0A1N6HL94"/>
<dbReference type="EMBL" id="FSRL01000001">
    <property type="protein sequence ID" value="SIO20541.1"/>
    <property type="molecule type" value="Genomic_DNA"/>
</dbReference>
<keyword evidence="1" id="KW-0472">Membrane</keyword>
<keyword evidence="1" id="KW-0812">Transmembrane</keyword>
<dbReference type="InterPro" id="IPR023393">
    <property type="entry name" value="START-like_dom_sf"/>
</dbReference>